<dbReference type="Pfam" id="PF12146">
    <property type="entry name" value="Hydrolase_4"/>
    <property type="match status" value="1"/>
</dbReference>
<feature type="domain" description="Phospholipid/glycerol acyltransferase" evidence="1">
    <location>
        <begin position="23"/>
        <end position="147"/>
    </location>
</feature>
<evidence type="ECO:0000259" key="2">
    <source>
        <dbReference type="Pfam" id="PF12146"/>
    </source>
</evidence>
<keyword evidence="3" id="KW-0378">Hydrolase</keyword>
<accession>A0A4U8YRX8</accession>
<name>A0A4U8YRX8_9BACT</name>
<evidence type="ECO:0000313" key="3">
    <source>
        <dbReference type="EMBL" id="VFQ46661.1"/>
    </source>
</evidence>
<gene>
    <name evidence="3" type="ORF">MSL71_43310</name>
</gene>
<dbReference type="InterPro" id="IPR051044">
    <property type="entry name" value="MAG_DAG_Lipase"/>
</dbReference>
<reference evidence="3 4" key="1">
    <citation type="submission" date="2019-03" db="EMBL/GenBank/DDBJ databases">
        <authorList>
            <person name="Nijsse B."/>
        </authorList>
    </citation>
    <scope>NUCLEOTIDE SEQUENCE [LARGE SCALE GENOMIC DNA]</scope>
    <source>
        <strain evidence="3">Desulfoluna butyratoxydans MSL71</strain>
    </source>
</reference>
<dbReference type="Proteomes" id="UP000507962">
    <property type="component" value="Unassembled WGS sequence"/>
</dbReference>
<protein>
    <submittedName>
        <fullName evidence="3">Alpha/beta hydrolase fold</fullName>
    </submittedName>
</protein>
<dbReference type="Pfam" id="PF01553">
    <property type="entry name" value="Acyltransferase"/>
    <property type="match status" value="1"/>
</dbReference>
<dbReference type="InterPro" id="IPR022742">
    <property type="entry name" value="Hydrolase_4"/>
</dbReference>
<sequence>MNRFAFHSTGLAIKAIYDMARARVNLYGEENIPDGSVIFAVNHFTRIETIFLPLHLQKLTGVPVWSLADAALFKGFVGDFISEAGAVSTRDPDRDRLMVKSLLTGEANWVIFPEGRMVKTKKIYENGEFVIRAEEGPHPPRTGAATLGLRTEFYRERLKVMQEKKPEEYLRLLAMFGMEASEARLDQATSIVPVNITYYPLRARESIISRITGSLLDNPSTRTLEELMTEGSMLLDGVDVDVRFGKPIKVRPYLKNPVVAWDIATTDPINFDDPINSRDVLREASRTLMKAYMRAIYSMTTVNHDHIFALLMMRHRSDYIDPMDLKTRAFVVSDWLRKQIGIYIHSSLEDSQSHLLTDDRYEKFSNIMEVAEAKGVVRRSEEGDIIRNTELLGDEGQFHTLRIQNPLMVMANEVEPLTDFTAFVDQVAREPAAQVRRRIFGLLMEKGINDFTKDREAFFIDGETKPAEIGSPCLLKGDEERRGVLLVHGYMAAPAEVRGLADELQRHGYWVYMPRLQGHGTAPEDLAEQRYLNWVVSVEEGYALLKNMCDTLFVGGFSMGAGLALDLVTRIAGADEVKGVFAVAPPMKLQDYSSRFVPAVDTWNALMKRLRIDRVRKEFIENRPENPHINYARNPVSGIREIDRLMDQLAPKLGEISMPALIVQSARDPVVSPKGSRKIFDRIASEDKEYRLFNFSRHGILLHEGSEKVYRAVVEFLADHRQG</sequence>
<keyword evidence="4" id="KW-1185">Reference proteome</keyword>
<dbReference type="Gene3D" id="3.40.50.1820">
    <property type="entry name" value="alpha/beta hydrolase"/>
    <property type="match status" value="1"/>
</dbReference>
<dbReference type="SUPFAM" id="SSF53474">
    <property type="entry name" value="alpha/beta-Hydrolases"/>
    <property type="match status" value="1"/>
</dbReference>
<dbReference type="RefSeq" id="WP_180144845.1">
    <property type="nucleotide sequence ID" value="NZ_CAADHO010000010.1"/>
</dbReference>
<dbReference type="GO" id="GO:0016746">
    <property type="term" value="F:acyltransferase activity"/>
    <property type="evidence" value="ECO:0007669"/>
    <property type="project" value="InterPro"/>
</dbReference>
<dbReference type="GO" id="GO:0016787">
    <property type="term" value="F:hydrolase activity"/>
    <property type="evidence" value="ECO:0007669"/>
    <property type="project" value="UniProtKB-KW"/>
</dbReference>
<dbReference type="AlphaFoldDB" id="A0A4U8YRX8"/>
<dbReference type="SUPFAM" id="SSF69593">
    <property type="entry name" value="Glycerol-3-phosphate (1)-acyltransferase"/>
    <property type="match status" value="1"/>
</dbReference>
<organism evidence="3 4">
    <name type="scientific">Desulfoluna butyratoxydans</name>
    <dbReference type="NCBI Taxonomy" id="231438"/>
    <lineage>
        <taxon>Bacteria</taxon>
        <taxon>Pseudomonadati</taxon>
        <taxon>Thermodesulfobacteriota</taxon>
        <taxon>Desulfobacteria</taxon>
        <taxon>Desulfobacterales</taxon>
        <taxon>Desulfolunaceae</taxon>
        <taxon>Desulfoluna</taxon>
    </lineage>
</organism>
<dbReference type="InterPro" id="IPR029058">
    <property type="entry name" value="AB_hydrolase_fold"/>
</dbReference>
<proteinExistence type="predicted"/>
<dbReference type="PANTHER" id="PTHR11614">
    <property type="entry name" value="PHOSPHOLIPASE-RELATED"/>
    <property type="match status" value="1"/>
</dbReference>
<dbReference type="EMBL" id="CAADHO010000010">
    <property type="protein sequence ID" value="VFQ46661.1"/>
    <property type="molecule type" value="Genomic_DNA"/>
</dbReference>
<feature type="domain" description="Serine aminopeptidase S33" evidence="2">
    <location>
        <begin position="480"/>
        <end position="701"/>
    </location>
</feature>
<evidence type="ECO:0000259" key="1">
    <source>
        <dbReference type="Pfam" id="PF01553"/>
    </source>
</evidence>
<dbReference type="InterPro" id="IPR002123">
    <property type="entry name" value="Plipid/glycerol_acylTrfase"/>
</dbReference>
<evidence type="ECO:0000313" key="4">
    <source>
        <dbReference type="Proteomes" id="UP000507962"/>
    </source>
</evidence>